<dbReference type="Pfam" id="PF01636">
    <property type="entry name" value="APH"/>
    <property type="match status" value="1"/>
</dbReference>
<dbReference type="Proteomes" id="UP000198362">
    <property type="component" value="Unassembled WGS sequence"/>
</dbReference>
<sequence length="336" mass="35719">MLAMLATPPFAYDATARRPSWADLSGDLRNAIETRLGAPVVAAHTAGAGFTSGFAALLSTAAGDQVFVKAARSADQRHLCDWYAHEALVSAALPATVRAPRPLWTLATPDFFVLCAEAVPGRTPGLPWSAAELSVTLDTWAEAAAALADPPQALLDLGLPALAPMLADEFGGWRWMVDGRVPVPPAAEPAARDRMRELAALEAEAPALVATAGRELTHCDLRLDNVIIDEAGQAWLCDWNWLCHGPAWFDTAVLLITAHAGGLDADKLWSTHSTAADAPEGALDATLAALSGYFLTRGAAPPNDAAPTVRAHQTWHGEVALDWLYLRQGWRSFVGR</sequence>
<keyword evidence="3" id="KW-1185">Reference proteome</keyword>
<dbReference type="SUPFAM" id="SSF56112">
    <property type="entry name" value="Protein kinase-like (PK-like)"/>
    <property type="match status" value="1"/>
</dbReference>
<accession>A0A239MD94</accession>
<keyword evidence="2" id="KW-0808">Transferase</keyword>
<dbReference type="InterPro" id="IPR002575">
    <property type="entry name" value="Aminoglycoside_PTrfase"/>
</dbReference>
<dbReference type="GO" id="GO:0016740">
    <property type="term" value="F:transferase activity"/>
    <property type="evidence" value="ECO:0007669"/>
    <property type="project" value="UniProtKB-KW"/>
</dbReference>
<gene>
    <name evidence="2" type="ORF">SAMN05421812_105343</name>
</gene>
<dbReference type="EMBL" id="FZPH01000005">
    <property type="protein sequence ID" value="SNT40460.1"/>
    <property type="molecule type" value="Genomic_DNA"/>
</dbReference>
<evidence type="ECO:0000259" key="1">
    <source>
        <dbReference type="Pfam" id="PF01636"/>
    </source>
</evidence>
<evidence type="ECO:0000313" key="3">
    <source>
        <dbReference type="Proteomes" id="UP000198362"/>
    </source>
</evidence>
<name>A0A239MD94_9ACTN</name>
<proteinExistence type="predicted"/>
<organism evidence="2 3">
    <name type="scientific">Asanoa hainanensis</name>
    <dbReference type="NCBI Taxonomy" id="560556"/>
    <lineage>
        <taxon>Bacteria</taxon>
        <taxon>Bacillati</taxon>
        <taxon>Actinomycetota</taxon>
        <taxon>Actinomycetes</taxon>
        <taxon>Micromonosporales</taxon>
        <taxon>Micromonosporaceae</taxon>
        <taxon>Asanoa</taxon>
    </lineage>
</organism>
<protein>
    <submittedName>
        <fullName evidence="2">Phosphotransferase enzyme family protein</fullName>
    </submittedName>
</protein>
<reference evidence="2 3" key="1">
    <citation type="submission" date="2017-06" db="EMBL/GenBank/DDBJ databases">
        <authorList>
            <person name="Kim H.J."/>
            <person name="Triplett B.A."/>
        </authorList>
    </citation>
    <scope>NUCLEOTIDE SEQUENCE [LARGE SCALE GENOMIC DNA]</scope>
    <source>
        <strain evidence="2 3">CGMCC 4.5593</strain>
    </source>
</reference>
<dbReference type="Gene3D" id="3.90.1200.10">
    <property type="match status" value="1"/>
</dbReference>
<feature type="domain" description="Aminoglycoside phosphotransferase" evidence="1">
    <location>
        <begin position="58"/>
        <end position="258"/>
    </location>
</feature>
<evidence type="ECO:0000313" key="2">
    <source>
        <dbReference type="EMBL" id="SNT40460.1"/>
    </source>
</evidence>
<dbReference type="AlphaFoldDB" id="A0A239MD94"/>
<dbReference type="InterPro" id="IPR011009">
    <property type="entry name" value="Kinase-like_dom_sf"/>
</dbReference>